<organism evidence="1 2">
    <name type="scientific">Candidatus Thioglobus autotrophicus</name>
    <dbReference type="NCBI Taxonomy" id="1705394"/>
    <lineage>
        <taxon>Bacteria</taxon>
        <taxon>Pseudomonadati</taxon>
        <taxon>Pseudomonadota</taxon>
        <taxon>Gammaproteobacteria</taxon>
        <taxon>Candidatus Pseudothioglobaceae</taxon>
        <taxon>Candidatus Thioglobus</taxon>
    </lineage>
</organism>
<dbReference type="PATRIC" id="fig|1705394.5.peg.1438"/>
<dbReference type="InterPro" id="IPR016024">
    <property type="entry name" value="ARM-type_fold"/>
</dbReference>
<proteinExistence type="predicted"/>
<dbReference type="CDD" id="cd06561">
    <property type="entry name" value="AlkD_like"/>
    <property type="match status" value="1"/>
</dbReference>
<evidence type="ECO:0000313" key="2">
    <source>
        <dbReference type="Proteomes" id="UP000058020"/>
    </source>
</evidence>
<dbReference type="InterPro" id="IPR014825">
    <property type="entry name" value="DNA_alkylation"/>
</dbReference>
<dbReference type="PANTHER" id="PTHR34070:SF1">
    <property type="entry name" value="DNA ALKYLATION REPAIR PROTEIN"/>
    <property type="match status" value="1"/>
</dbReference>
<gene>
    <name evidence="1" type="ORF">SP60_07200</name>
</gene>
<dbReference type="EMBL" id="CP010552">
    <property type="protein sequence ID" value="ALE52996.1"/>
    <property type="molecule type" value="Genomic_DNA"/>
</dbReference>
<dbReference type="OrthoDB" id="9775346at2"/>
<dbReference type="PANTHER" id="PTHR34070">
    <property type="entry name" value="ARMADILLO-TYPE FOLD"/>
    <property type="match status" value="1"/>
</dbReference>
<dbReference type="KEGG" id="tho:SP60_07200"/>
<accession>A0A0M4NHZ3</accession>
<dbReference type="Gene3D" id="1.25.10.90">
    <property type="match status" value="1"/>
</dbReference>
<name>A0A0M4NHZ3_9GAMM</name>
<protein>
    <submittedName>
        <fullName evidence="1">DNA alkylation repair protein</fullName>
    </submittedName>
</protein>
<dbReference type="Pfam" id="PF08713">
    <property type="entry name" value="DNA_alkylation"/>
    <property type="match status" value="1"/>
</dbReference>
<dbReference type="AlphaFoldDB" id="A0A0M4NHZ3"/>
<reference evidence="1 2" key="1">
    <citation type="journal article" date="2015" name="Genome Announc.">
        <title>Genome Sequence of 'Candidatus Thioglobus autotrophica' Strain EF1, a Chemoautotroph from the SUP05 Clade of Marine Gammaproteobacteria.</title>
        <authorList>
            <person name="Shah V."/>
            <person name="Morris R.M."/>
        </authorList>
    </citation>
    <scope>NUCLEOTIDE SEQUENCE [LARGE SCALE GENOMIC DNA]</scope>
    <source>
        <strain evidence="1 2">EF1</strain>
    </source>
</reference>
<keyword evidence="2" id="KW-1185">Reference proteome</keyword>
<dbReference type="Proteomes" id="UP000058020">
    <property type="component" value="Chromosome"/>
</dbReference>
<dbReference type="SUPFAM" id="SSF48371">
    <property type="entry name" value="ARM repeat"/>
    <property type="match status" value="1"/>
</dbReference>
<sequence>MSAQEVITQLKSFASDSRRKSNEYYFKTGPGEYSEFDQFIGVRTPQIRSIAKQYYQRINFNEIDLLINHLVHEIRYCGLIILVYQYQSSQSEAVFNYYLKNLQAVNNWDLVDYSTPHIIGDYLLSHPNKHSLLLDWAKSNNLWERRIAIVATLAFIKQNQFTLTLTISQLLLNDQQDLIHKAVGWMLREVYKKNPDTCKAFLRENYAQLPRTTLRYAIERMAEIERKAYLKGGF</sequence>
<dbReference type="STRING" id="1705394.SP60_07200"/>
<evidence type="ECO:0000313" key="1">
    <source>
        <dbReference type="EMBL" id="ALE52996.1"/>
    </source>
</evidence>
<dbReference type="RefSeq" id="WP_053951983.1">
    <property type="nucleotide sequence ID" value="NZ_CP010552.1"/>
</dbReference>